<feature type="domain" description="DUF155" evidence="4">
    <location>
        <begin position="208"/>
        <end position="384"/>
    </location>
</feature>
<dbReference type="Proteomes" id="UP000256970">
    <property type="component" value="Unassembled WGS sequence"/>
</dbReference>
<gene>
    <name evidence="5" type="ORF">BQ4739_LOCUS9951</name>
</gene>
<sequence>MIPQRKKSFDGNPLPSASQQAEMQEPLLAPTANRLQRANSAGGGTRPRSTGKIRTISPAIDVRRGPAISAAAALNQPPAAARQKDKFVPLSRAPQQGQPPEPNPYSSSSSSSQPGALAFPLTSAQRGGGIDYGSSSGRPVPAPTIFEDLDGEGPGTKGRITAVTVAEGLDRKKIEALLKAKYPKLETHTYQDVVHATPKLDDPNSGDIFFFDYGTVVFWGISAADEQALQLTVIGPCKLEPLDLHEIEIDEFTFHYSTVEPPHIQNDVITLNKTYAADHQVKLAISHALAQSTLLGCYEERLQDIVEVTRDLPEALAEFGRVQISRKQVARLIGQVFLQRSAVNLLGVVLDVPEFFWSAPDHLQVLHKRVCEYLELDTRVEVLNTRYGVLQEMLEMVRDHQNNQHMSRLEWIVIWLIVAAVVIGCLQVAGLIGFISPGGHH</sequence>
<accession>A0A383VXK3</accession>
<dbReference type="Pfam" id="PF02582">
    <property type="entry name" value="DUF155"/>
    <property type="match status" value="1"/>
</dbReference>
<dbReference type="PANTHER" id="PTHR16255">
    <property type="entry name" value="REQUIRED FOR MEIOTIC NUCLEAR DIVISION PROTEIN 1 HOMOLOG"/>
    <property type="match status" value="1"/>
</dbReference>
<keyword evidence="3" id="KW-0472">Membrane</keyword>
<comment type="similarity">
    <text evidence="1">Belongs to the RMD1/sif2 family.</text>
</comment>
<dbReference type="GO" id="GO:0005739">
    <property type="term" value="C:mitochondrion"/>
    <property type="evidence" value="ECO:0007669"/>
    <property type="project" value="UniProtKB-ARBA"/>
</dbReference>
<dbReference type="InterPro" id="IPR051624">
    <property type="entry name" value="RMD1/Sad1-interacting"/>
</dbReference>
<keyword evidence="6" id="KW-1185">Reference proteome</keyword>
<feature type="region of interest" description="Disordered" evidence="2">
    <location>
        <begin position="1"/>
        <end position="61"/>
    </location>
</feature>
<keyword evidence="3" id="KW-1133">Transmembrane helix</keyword>
<organism evidence="5 6">
    <name type="scientific">Tetradesmus obliquus</name>
    <name type="common">Green alga</name>
    <name type="synonym">Acutodesmus obliquus</name>
    <dbReference type="NCBI Taxonomy" id="3088"/>
    <lineage>
        <taxon>Eukaryota</taxon>
        <taxon>Viridiplantae</taxon>
        <taxon>Chlorophyta</taxon>
        <taxon>core chlorophytes</taxon>
        <taxon>Chlorophyceae</taxon>
        <taxon>CS clade</taxon>
        <taxon>Sphaeropleales</taxon>
        <taxon>Scenedesmaceae</taxon>
        <taxon>Tetradesmus</taxon>
    </lineage>
</organism>
<dbReference type="EMBL" id="FNXT01000943">
    <property type="protein sequence ID" value="SZX69660.1"/>
    <property type="molecule type" value="Genomic_DNA"/>
</dbReference>
<protein>
    <recommendedName>
        <fullName evidence="4">DUF155 domain-containing protein</fullName>
    </recommendedName>
</protein>
<evidence type="ECO:0000259" key="4">
    <source>
        <dbReference type="Pfam" id="PF02582"/>
    </source>
</evidence>
<feature type="transmembrane region" description="Helical" evidence="3">
    <location>
        <begin position="412"/>
        <end position="435"/>
    </location>
</feature>
<evidence type="ECO:0000256" key="2">
    <source>
        <dbReference type="SAM" id="MobiDB-lite"/>
    </source>
</evidence>
<feature type="region of interest" description="Disordered" evidence="2">
    <location>
        <begin position="91"/>
        <end position="141"/>
    </location>
</feature>
<dbReference type="InterPro" id="IPR003734">
    <property type="entry name" value="DUF155"/>
</dbReference>
<name>A0A383VXK3_TETOB</name>
<keyword evidence="3" id="KW-0812">Transmembrane</keyword>
<evidence type="ECO:0000313" key="6">
    <source>
        <dbReference type="Proteomes" id="UP000256970"/>
    </source>
</evidence>
<evidence type="ECO:0000313" key="5">
    <source>
        <dbReference type="EMBL" id="SZX69660.1"/>
    </source>
</evidence>
<proteinExistence type="inferred from homology"/>
<dbReference type="AlphaFoldDB" id="A0A383VXK3"/>
<reference evidence="5 6" key="1">
    <citation type="submission" date="2016-10" db="EMBL/GenBank/DDBJ databases">
        <authorList>
            <person name="Cai Z."/>
        </authorList>
    </citation>
    <scope>NUCLEOTIDE SEQUENCE [LARGE SCALE GENOMIC DNA]</scope>
</reference>
<dbReference type="PANTHER" id="PTHR16255:SF1">
    <property type="entry name" value="REQUIRED FOR MEIOTIC NUCLEAR DIVISION PROTEIN 1 HOMOLOG"/>
    <property type="match status" value="1"/>
</dbReference>
<evidence type="ECO:0000256" key="3">
    <source>
        <dbReference type="SAM" id="Phobius"/>
    </source>
</evidence>
<evidence type="ECO:0000256" key="1">
    <source>
        <dbReference type="ARBA" id="ARBA00008306"/>
    </source>
</evidence>